<keyword evidence="2" id="KW-0479">Metal-binding</keyword>
<dbReference type="Gene3D" id="3.30.160.60">
    <property type="entry name" value="Classic Zinc Finger"/>
    <property type="match status" value="1"/>
</dbReference>
<proteinExistence type="predicted"/>
<evidence type="ECO:0000256" key="7">
    <source>
        <dbReference type="PROSITE-ProRule" id="PRU00042"/>
    </source>
</evidence>
<dbReference type="PROSITE" id="PS50157">
    <property type="entry name" value="ZINC_FINGER_C2H2_2"/>
    <property type="match status" value="2"/>
</dbReference>
<dbReference type="InterPro" id="IPR036236">
    <property type="entry name" value="Znf_C2H2_sf"/>
</dbReference>
<accession>A0AAV8Z9X6</accession>
<evidence type="ECO:0000256" key="5">
    <source>
        <dbReference type="ARBA" id="ARBA00022833"/>
    </source>
</evidence>
<evidence type="ECO:0000256" key="2">
    <source>
        <dbReference type="ARBA" id="ARBA00022723"/>
    </source>
</evidence>
<organism evidence="9 10">
    <name type="scientific">Aromia moschata</name>
    <dbReference type="NCBI Taxonomy" id="1265417"/>
    <lineage>
        <taxon>Eukaryota</taxon>
        <taxon>Metazoa</taxon>
        <taxon>Ecdysozoa</taxon>
        <taxon>Arthropoda</taxon>
        <taxon>Hexapoda</taxon>
        <taxon>Insecta</taxon>
        <taxon>Pterygota</taxon>
        <taxon>Neoptera</taxon>
        <taxon>Endopterygota</taxon>
        <taxon>Coleoptera</taxon>
        <taxon>Polyphaga</taxon>
        <taxon>Cucujiformia</taxon>
        <taxon>Chrysomeloidea</taxon>
        <taxon>Cerambycidae</taxon>
        <taxon>Cerambycinae</taxon>
        <taxon>Callichromatini</taxon>
        <taxon>Aromia</taxon>
    </lineage>
</organism>
<reference evidence="9" key="1">
    <citation type="journal article" date="2023" name="Insect Mol. Biol.">
        <title>Genome sequencing provides insights into the evolution of gene families encoding plant cell wall-degrading enzymes in longhorned beetles.</title>
        <authorList>
            <person name="Shin N.R."/>
            <person name="Okamura Y."/>
            <person name="Kirsch R."/>
            <person name="Pauchet Y."/>
        </authorList>
    </citation>
    <scope>NUCLEOTIDE SEQUENCE</scope>
    <source>
        <strain evidence="9">AMC_N1</strain>
    </source>
</reference>
<sequence length="109" mass="11891">MLDVCWLLRNEALRECPVQICAFSAFISLLTVGSPTSAPNVLYDCEICGKSYKLKDSLSKHLSVHAGYTTCIICSKVLSRKTHLDRHMIQTHGVTNVGKSPATAVGRPS</sequence>
<keyword evidence="3" id="KW-0677">Repeat</keyword>
<dbReference type="GO" id="GO:0005634">
    <property type="term" value="C:nucleus"/>
    <property type="evidence" value="ECO:0007669"/>
    <property type="project" value="UniProtKB-SubCell"/>
</dbReference>
<dbReference type="GO" id="GO:0008270">
    <property type="term" value="F:zinc ion binding"/>
    <property type="evidence" value="ECO:0007669"/>
    <property type="project" value="UniProtKB-KW"/>
</dbReference>
<evidence type="ECO:0000313" key="9">
    <source>
        <dbReference type="EMBL" id="KAJ8960733.1"/>
    </source>
</evidence>
<evidence type="ECO:0000256" key="6">
    <source>
        <dbReference type="ARBA" id="ARBA00023242"/>
    </source>
</evidence>
<dbReference type="SMART" id="SM00355">
    <property type="entry name" value="ZnF_C2H2"/>
    <property type="match status" value="2"/>
</dbReference>
<feature type="domain" description="C2H2-type" evidence="8">
    <location>
        <begin position="69"/>
        <end position="92"/>
    </location>
</feature>
<evidence type="ECO:0000259" key="8">
    <source>
        <dbReference type="PROSITE" id="PS50157"/>
    </source>
</evidence>
<comment type="caution">
    <text evidence="9">The sequence shown here is derived from an EMBL/GenBank/DDBJ whole genome shotgun (WGS) entry which is preliminary data.</text>
</comment>
<evidence type="ECO:0000256" key="4">
    <source>
        <dbReference type="ARBA" id="ARBA00022771"/>
    </source>
</evidence>
<dbReference type="PROSITE" id="PS00028">
    <property type="entry name" value="ZINC_FINGER_C2H2_1"/>
    <property type="match status" value="2"/>
</dbReference>
<evidence type="ECO:0000313" key="10">
    <source>
        <dbReference type="Proteomes" id="UP001162162"/>
    </source>
</evidence>
<name>A0AAV8Z9X6_9CUCU</name>
<keyword evidence="6" id="KW-0539">Nucleus</keyword>
<dbReference type="EMBL" id="JAPWTK010000007">
    <property type="protein sequence ID" value="KAJ8960733.1"/>
    <property type="molecule type" value="Genomic_DNA"/>
</dbReference>
<gene>
    <name evidence="9" type="ORF">NQ318_020025</name>
</gene>
<dbReference type="SUPFAM" id="SSF57667">
    <property type="entry name" value="beta-beta-alpha zinc fingers"/>
    <property type="match status" value="1"/>
</dbReference>
<dbReference type="FunFam" id="3.30.160.60:FF:000145">
    <property type="entry name" value="Zinc finger protein 574"/>
    <property type="match status" value="1"/>
</dbReference>
<feature type="domain" description="C2H2-type" evidence="8">
    <location>
        <begin position="43"/>
        <end position="70"/>
    </location>
</feature>
<evidence type="ECO:0000256" key="3">
    <source>
        <dbReference type="ARBA" id="ARBA00022737"/>
    </source>
</evidence>
<keyword evidence="5" id="KW-0862">Zinc</keyword>
<dbReference type="InterPro" id="IPR013087">
    <property type="entry name" value="Znf_C2H2_type"/>
</dbReference>
<keyword evidence="10" id="KW-1185">Reference proteome</keyword>
<dbReference type="AlphaFoldDB" id="A0AAV8Z9X6"/>
<dbReference type="Proteomes" id="UP001162162">
    <property type="component" value="Unassembled WGS sequence"/>
</dbReference>
<keyword evidence="4 7" id="KW-0863">Zinc-finger</keyword>
<dbReference type="Pfam" id="PF00096">
    <property type="entry name" value="zf-C2H2"/>
    <property type="match status" value="1"/>
</dbReference>
<evidence type="ECO:0000256" key="1">
    <source>
        <dbReference type="ARBA" id="ARBA00004123"/>
    </source>
</evidence>
<comment type="subcellular location">
    <subcellularLocation>
        <location evidence="1">Nucleus</location>
    </subcellularLocation>
</comment>
<protein>
    <recommendedName>
        <fullName evidence="8">C2H2-type domain-containing protein</fullName>
    </recommendedName>
</protein>